<dbReference type="SUPFAM" id="SSF56935">
    <property type="entry name" value="Porins"/>
    <property type="match status" value="1"/>
</dbReference>
<dbReference type="EMBL" id="JAPDDS010000001">
    <property type="protein sequence ID" value="MCW1883137.1"/>
    <property type="molecule type" value="Genomic_DNA"/>
</dbReference>
<feature type="domain" description="TonB-dependent receptor-like beta-barrel" evidence="13">
    <location>
        <begin position="251"/>
        <end position="726"/>
    </location>
</feature>
<comment type="caution">
    <text evidence="15">The sequence shown here is derived from an EMBL/GenBank/DDBJ whole genome shotgun (WGS) entry which is preliminary data.</text>
</comment>
<evidence type="ECO:0000256" key="3">
    <source>
        <dbReference type="ARBA" id="ARBA00022448"/>
    </source>
</evidence>
<keyword evidence="6 11" id="KW-0798">TonB box</keyword>
<dbReference type="Gene3D" id="2.170.130.10">
    <property type="entry name" value="TonB-dependent receptor, plug domain"/>
    <property type="match status" value="1"/>
</dbReference>
<keyword evidence="16" id="KW-1185">Reference proteome</keyword>
<dbReference type="PROSITE" id="PS52016">
    <property type="entry name" value="TONB_DEPENDENT_REC_3"/>
    <property type="match status" value="1"/>
</dbReference>
<keyword evidence="3 10" id="KW-0813">Transport</keyword>
<evidence type="ECO:0000256" key="1">
    <source>
        <dbReference type="ARBA" id="ARBA00004571"/>
    </source>
</evidence>
<dbReference type="InterPro" id="IPR012910">
    <property type="entry name" value="Plug_dom"/>
</dbReference>
<keyword evidence="7 10" id="KW-0472">Membrane</keyword>
<proteinExistence type="inferred from homology"/>
<organism evidence="15 16">
    <name type="scientific">Luteolibacter flavescens</name>
    <dbReference type="NCBI Taxonomy" id="1859460"/>
    <lineage>
        <taxon>Bacteria</taxon>
        <taxon>Pseudomonadati</taxon>
        <taxon>Verrucomicrobiota</taxon>
        <taxon>Verrucomicrobiia</taxon>
        <taxon>Verrucomicrobiales</taxon>
        <taxon>Verrucomicrobiaceae</taxon>
        <taxon>Luteolibacter</taxon>
    </lineage>
</organism>
<dbReference type="CDD" id="cd01347">
    <property type="entry name" value="ligand_gated_channel"/>
    <property type="match status" value="1"/>
</dbReference>
<evidence type="ECO:0000256" key="2">
    <source>
        <dbReference type="ARBA" id="ARBA00009810"/>
    </source>
</evidence>
<evidence type="ECO:0000256" key="9">
    <source>
        <dbReference type="ARBA" id="ARBA00023237"/>
    </source>
</evidence>
<evidence type="ECO:0000256" key="5">
    <source>
        <dbReference type="ARBA" id="ARBA00022692"/>
    </source>
</evidence>
<evidence type="ECO:0000313" key="15">
    <source>
        <dbReference type="EMBL" id="MCW1883137.1"/>
    </source>
</evidence>
<dbReference type="InterPro" id="IPR000531">
    <property type="entry name" value="Beta-barrel_TonB"/>
</dbReference>
<evidence type="ECO:0000259" key="14">
    <source>
        <dbReference type="Pfam" id="PF07715"/>
    </source>
</evidence>
<dbReference type="Proteomes" id="UP001207930">
    <property type="component" value="Unassembled WGS sequence"/>
</dbReference>
<evidence type="ECO:0000259" key="13">
    <source>
        <dbReference type="Pfam" id="PF00593"/>
    </source>
</evidence>
<keyword evidence="5 10" id="KW-0812">Transmembrane</keyword>
<comment type="subcellular location">
    <subcellularLocation>
        <location evidence="1 10">Cell outer membrane</location>
        <topology evidence="1 10">Multi-pass membrane protein</topology>
    </subcellularLocation>
</comment>
<dbReference type="NCBIfam" id="TIGR01783">
    <property type="entry name" value="TonB-siderophor"/>
    <property type="match status" value="1"/>
</dbReference>
<dbReference type="Pfam" id="PF00593">
    <property type="entry name" value="TonB_dep_Rec_b-barrel"/>
    <property type="match status" value="1"/>
</dbReference>
<evidence type="ECO:0000256" key="12">
    <source>
        <dbReference type="SAM" id="MobiDB-lite"/>
    </source>
</evidence>
<evidence type="ECO:0000313" key="16">
    <source>
        <dbReference type="Proteomes" id="UP001207930"/>
    </source>
</evidence>
<name>A0ABT3FHU4_9BACT</name>
<protein>
    <submittedName>
        <fullName evidence="15">TonB-dependent siderophore receptor</fullName>
    </submittedName>
</protein>
<comment type="similarity">
    <text evidence="2 10 11">Belongs to the TonB-dependent receptor family.</text>
</comment>
<keyword evidence="8 15" id="KW-0675">Receptor</keyword>
<dbReference type="InterPro" id="IPR010105">
    <property type="entry name" value="TonB_sidphr_rcpt"/>
</dbReference>
<dbReference type="Pfam" id="PF07715">
    <property type="entry name" value="Plug"/>
    <property type="match status" value="1"/>
</dbReference>
<dbReference type="Gene3D" id="2.40.170.20">
    <property type="entry name" value="TonB-dependent receptor, beta-barrel domain"/>
    <property type="match status" value="1"/>
</dbReference>
<dbReference type="InterPro" id="IPR037066">
    <property type="entry name" value="Plug_dom_sf"/>
</dbReference>
<dbReference type="PANTHER" id="PTHR32552:SF83">
    <property type="entry name" value="BLR3904 PROTEIN"/>
    <property type="match status" value="1"/>
</dbReference>
<dbReference type="RefSeq" id="WP_264499100.1">
    <property type="nucleotide sequence ID" value="NZ_JAPDDS010000001.1"/>
</dbReference>
<dbReference type="InterPro" id="IPR039426">
    <property type="entry name" value="TonB-dep_rcpt-like"/>
</dbReference>
<evidence type="ECO:0000256" key="8">
    <source>
        <dbReference type="ARBA" id="ARBA00023170"/>
    </source>
</evidence>
<dbReference type="PANTHER" id="PTHR32552">
    <property type="entry name" value="FERRICHROME IRON RECEPTOR-RELATED"/>
    <property type="match status" value="1"/>
</dbReference>
<evidence type="ECO:0000256" key="7">
    <source>
        <dbReference type="ARBA" id="ARBA00023136"/>
    </source>
</evidence>
<gene>
    <name evidence="15" type="ORF">OKA04_00250</name>
</gene>
<keyword evidence="9 10" id="KW-0998">Cell outer membrane</keyword>
<sequence>MNSHDSSLRASRLPEGFVFTGTLFALGQLAAQTPAVTAPKKDEQKTENMSELVVQADLEKSLYKPERLQTPKQTQPLRDVAQTVTVIPADVMREQAASNLRDVLRNVPGISMQAGEGGGGPAGDNLAIRGFAARSDIFVDGMRDAASGGYSRDPFNFEQVEVTKGPSSASTGRGSTGGSINIVTKTPHLGNSYGTSLSGGTDDYMRGTFDLNQEFAGCGAVRLNGVWHEQDIPGRDGVENKRWGIAPSISWGLGTDTRFTLTYMHLDQDNTPDYGIPWIPRNSATNPLLQPGVPIVDFDRWYGNPLRDYEEIQTDLITGIFEHDFSDDLKLRTTLRYGRNDRDSVTTAPRFAAINDTTPATNPTTTTLNQQFQSRDQLDEALFGQADLRYDFSTGSIEHNLVGGFEVGREKSRNYGRSVYDPATGLPVAGNPQIDFFTGQVIIPFTGVIQRNGSITQTISDTTAFYLFDTATINEHWEISGGVRWDSYDVEYASRAASGVVSPLEREDSMFSYRGAITYKPVEQGSIYLGYGTSFNPSTENLTYIAAPTGTNNTLSLFQADPEENETIELGTKWEFFNDKLLLSGAIFRTEKTNARTTDPADPTVVTLTGEQVVEGFELGFTGAITDNWRIIGGYTYLESEVKASAVAAERGSEVSNTPKNSFSLWTVYDLPKGFSVGVGTQYVDSRYNNNNPTTRQEAPDFTLVNAMASYAMNENVTFQLNVDNVFDEDYIDRVGGGHFVPGQGRSIILSANMNF</sequence>
<reference evidence="15 16" key="1">
    <citation type="submission" date="2022-10" db="EMBL/GenBank/DDBJ databases">
        <title>Luteolibacter flavescens strain MCCC 1K03193, whole genome shotgun sequencing project.</title>
        <authorList>
            <person name="Zhao G."/>
            <person name="Shen L."/>
        </authorList>
    </citation>
    <scope>NUCLEOTIDE SEQUENCE [LARGE SCALE GENOMIC DNA]</scope>
    <source>
        <strain evidence="15 16">MCCC 1K03193</strain>
    </source>
</reference>
<evidence type="ECO:0000256" key="11">
    <source>
        <dbReference type="RuleBase" id="RU003357"/>
    </source>
</evidence>
<keyword evidence="4 10" id="KW-1134">Transmembrane beta strand</keyword>
<evidence type="ECO:0000256" key="10">
    <source>
        <dbReference type="PROSITE-ProRule" id="PRU01360"/>
    </source>
</evidence>
<feature type="region of interest" description="Disordered" evidence="12">
    <location>
        <begin position="164"/>
        <end position="183"/>
    </location>
</feature>
<feature type="domain" description="TonB-dependent receptor plug" evidence="14">
    <location>
        <begin position="77"/>
        <end position="178"/>
    </location>
</feature>
<accession>A0ABT3FHU4</accession>
<evidence type="ECO:0000256" key="4">
    <source>
        <dbReference type="ARBA" id="ARBA00022452"/>
    </source>
</evidence>
<evidence type="ECO:0000256" key="6">
    <source>
        <dbReference type="ARBA" id="ARBA00023077"/>
    </source>
</evidence>
<dbReference type="InterPro" id="IPR036942">
    <property type="entry name" value="Beta-barrel_TonB_sf"/>
</dbReference>